<keyword evidence="8" id="KW-0519">Myristate</keyword>
<evidence type="ECO:0000256" key="13">
    <source>
        <dbReference type="ARBA" id="ARBA00023212"/>
    </source>
</evidence>
<evidence type="ECO:0000256" key="3">
    <source>
        <dbReference type="ARBA" id="ARBA00004522"/>
    </source>
</evidence>
<dbReference type="PANTHER" id="PTHR11711">
    <property type="entry name" value="ADP RIBOSYLATION FACTOR-RELATED"/>
    <property type="match status" value="1"/>
</dbReference>
<dbReference type="AlphaFoldDB" id="A0A7S4BDB3"/>
<dbReference type="SMART" id="SM00177">
    <property type="entry name" value="ARF"/>
    <property type="match status" value="1"/>
</dbReference>
<dbReference type="NCBIfam" id="TIGR00231">
    <property type="entry name" value="small_GTP"/>
    <property type="match status" value="1"/>
</dbReference>
<dbReference type="GO" id="GO:0060170">
    <property type="term" value="C:ciliary membrane"/>
    <property type="evidence" value="ECO:0007669"/>
    <property type="project" value="UniProtKB-SubCell"/>
</dbReference>
<comment type="similarity">
    <text evidence="4 18">Belongs to the small GTPase superfamily. Arf family.</text>
</comment>
<evidence type="ECO:0000256" key="1">
    <source>
        <dbReference type="ARBA" id="ARBA00004120"/>
    </source>
</evidence>
<evidence type="ECO:0000256" key="17">
    <source>
        <dbReference type="PIRSR" id="PIRSR606689-2"/>
    </source>
</evidence>
<dbReference type="SMART" id="SM00175">
    <property type="entry name" value="RAB"/>
    <property type="match status" value="1"/>
</dbReference>
<evidence type="ECO:0000256" key="12">
    <source>
        <dbReference type="ARBA" id="ARBA00023136"/>
    </source>
</evidence>
<evidence type="ECO:0000256" key="11">
    <source>
        <dbReference type="ARBA" id="ARBA00023134"/>
    </source>
</evidence>
<keyword evidence="15" id="KW-0449">Lipoprotein</keyword>
<dbReference type="SMART" id="SM00178">
    <property type="entry name" value="SAR"/>
    <property type="match status" value="1"/>
</dbReference>
<keyword evidence="12" id="KW-0472">Membrane</keyword>
<dbReference type="InterPro" id="IPR006689">
    <property type="entry name" value="Small_GTPase_ARF/SAR"/>
</dbReference>
<keyword evidence="13" id="KW-0206">Cytoskeleton</keyword>
<keyword evidence="10" id="KW-0970">Cilium biogenesis/degradation</keyword>
<feature type="binding site" evidence="17">
    <location>
        <position position="33"/>
    </location>
    <ligand>
        <name>Mg(2+)</name>
        <dbReference type="ChEBI" id="CHEBI:18420"/>
    </ligand>
</feature>
<keyword evidence="9 16" id="KW-0547">Nucleotide-binding</keyword>
<evidence type="ECO:0000256" key="15">
    <source>
        <dbReference type="ARBA" id="ARBA00023288"/>
    </source>
</evidence>
<keyword evidence="17" id="KW-0479">Metal-binding</keyword>
<evidence type="ECO:0000256" key="7">
    <source>
        <dbReference type="ARBA" id="ARBA00022490"/>
    </source>
</evidence>
<dbReference type="Gene3D" id="3.40.50.300">
    <property type="entry name" value="P-loop containing nucleotide triphosphate hydrolases"/>
    <property type="match status" value="1"/>
</dbReference>
<dbReference type="CDD" id="cd04157">
    <property type="entry name" value="Arl6"/>
    <property type="match status" value="1"/>
</dbReference>
<evidence type="ECO:0000256" key="6">
    <source>
        <dbReference type="ARBA" id="ARBA00022475"/>
    </source>
</evidence>
<dbReference type="Pfam" id="PF00025">
    <property type="entry name" value="Arf"/>
    <property type="match status" value="1"/>
</dbReference>
<dbReference type="InterPro" id="IPR024156">
    <property type="entry name" value="Small_GTPase_ARF"/>
</dbReference>
<proteinExistence type="inferred from homology"/>
<evidence type="ECO:0000256" key="5">
    <source>
        <dbReference type="ARBA" id="ARBA00019766"/>
    </source>
</evidence>
<evidence type="ECO:0000256" key="2">
    <source>
        <dbReference type="ARBA" id="ARBA00004430"/>
    </source>
</evidence>
<evidence type="ECO:0000256" key="8">
    <source>
        <dbReference type="ARBA" id="ARBA00022707"/>
    </source>
</evidence>
<dbReference type="GO" id="GO:0046872">
    <property type="term" value="F:metal ion binding"/>
    <property type="evidence" value="ECO:0007669"/>
    <property type="project" value="UniProtKB-KW"/>
</dbReference>
<evidence type="ECO:0000256" key="10">
    <source>
        <dbReference type="ARBA" id="ARBA00022794"/>
    </source>
</evidence>
<sequence length="188" mass="20545">MGIFKKFSSLFSTTNKPGGARILCVGLDNSGKSTIINYLKPKKAAAAEVVPTVGFTVDTFSKNGITFTVFDMSGQGRYRNLWEHYYKEVAGIIFCIDSTDKIRMCVAKDELESLLSNLVGKGIPILFFANKMDLPTAATPVDCVQQLELDKIGDKPWHIAASNALSGEGIEEGITWLGEQMAKQQKKG</sequence>
<evidence type="ECO:0000256" key="14">
    <source>
        <dbReference type="ARBA" id="ARBA00023273"/>
    </source>
</evidence>
<dbReference type="GO" id="GO:0005930">
    <property type="term" value="C:axoneme"/>
    <property type="evidence" value="ECO:0007669"/>
    <property type="project" value="UniProtKB-SubCell"/>
</dbReference>
<name>A0A7S4BDB3_CHRCT</name>
<dbReference type="PRINTS" id="PR00328">
    <property type="entry name" value="SAR1GTPBP"/>
</dbReference>
<evidence type="ECO:0000313" key="19">
    <source>
        <dbReference type="EMBL" id="CAE0762251.1"/>
    </source>
</evidence>
<organism evidence="19">
    <name type="scientific">Chrysotila carterae</name>
    <name type="common">Marine alga</name>
    <name type="synonym">Syracosphaera carterae</name>
    <dbReference type="NCBI Taxonomy" id="13221"/>
    <lineage>
        <taxon>Eukaryota</taxon>
        <taxon>Haptista</taxon>
        <taxon>Haptophyta</taxon>
        <taxon>Prymnesiophyceae</taxon>
        <taxon>Isochrysidales</taxon>
        <taxon>Isochrysidaceae</taxon>
        <taxon>Chrysotila</taxon>
    </lineage>
</organism>
<evidence type="ECO:0000256" key="18">
    <source>
        <dbReference type="RuleBase" id="RU003925"/>
    </source>
</evidence>
<keyword evidence="6" id="KW-1003">Cell membrane</keyword>
<feature type="binding site" evidence="16">
    <location>
        <begin position="130"/>
        <end position="133"/>
    </location>
    <ligand>
        <name>GTP</name>
        <dbReference type="ChEBI" id="CHEBI:37565"/>
    </ligand>
</feature>
<keyword evidence="14" id="KW-0966">Cell projection</keyword>
<feature type="binding site" evidence="16">
    <location>
        <position position="74"/>
    </location>
    <ligand>
        <name>GTP</name>
        <dbReference type="ChEBI" id="CHEBI:37565"/>
    </ligand>
</feature>
<evidence type="ECO:0000256" key="4">
    <source>
        <dbReference type="ARBA" id="ARBA00010290"/>
    </source>
</evidence>
<feature type="binding site" evidence="16">
    <location>
        <begin position="26"/>
        <end position="33"/>
    </location>
    <ligand>
        <name>GTP</name>
        <dbReference type="ChEBI" id="CHEBI:37565"/>
    </ligand>
</feature>
<feature type="binding site" evidence="17">
    <location>
        <position position="52"/>
    </location>
    <ligand>
        <name>Mg(2+)</name>
        <dbReference type="ChEBI" id="CHEBI:18420"/>
    </ligand>
</feature>
<evidence type="ECO:0000256" key="9">
    <source>
        <dbReference type="ARBA" id="ARBA00022741"/>
    </source>
</evidence>
<dbReference type="GO" id="GO:0003924">
    <property type="term" value="F:GTPase activity"/>
    <property type="evidence" value="ECO:0007669"/>
    <property type="project" value="InterPro"/>
</dbReference>
<dbReference type="FunFam" id="3.40.50.300:FF:000457">
    <property type="entry name" value="ADP-ribosylation factor-like protein 6"/>
    <property type="match status" value="1"/>
</dbReference>
<keyword evidence="11 16" id="KW-0342">GTP-binding</keyword>
<dbReference type="InterPro" id="IPR027417">
    <property type="entry name" value="P-loop_NTPase"/>
</dbReference>
<dbReference type="PROSITE" id="PS51417">
    <property type="entry name" value="ARF"/>
    <property type="match status" value="1"/>
</dbReference>
<dbReference type="PROSITE" id="PS51419">
    <property type="entry name" value="RAB"/>
    <property type="match status" value="1"/>
</dbReference>
<accession>A0A7S4BDB3</accession>
<protein>
    <recommendedName>
        <fullName evidence="5">ADP-ribosylation factor-like protein 6</fullName>
    </recommendedName>
</protein>
<evidence type="ECO:0000256" key="16">
    <source>
        <dbReference type="PIRSR" id="PIRSR606689-1"/>
    </source>
</evidence>
<reference evidence="19" key="1">
    <citation type="submission" date="2021-01" db="EMBL/GenBank/DDBJ databases">
        <authorList>
            <person name="Corre E."/>
            <person name="Pelletier E."/>
            <person name="Niang G."/>
            <person name="Scheremetjew M."/>
            <person name="Finn R."/>
            <person name="Kale V."/>
            <person name="Holt S."/>
            <person name="Cochrane G."/>
            <person name="Meng A."/>
            <person name="Brown T."/>
            <person name="Cohen L."/>
        </authorList>
    </citation>
    <scope>NUCLEOTIDE SEQUENCE</scope>
    <source>
        <strain evidence="19">CCMP645</strain>
    </source>
</reference>
<dbReference type="InterPro" id="IPR005225">
    <property type="entry name" value="Small_GTP-bd"/>
</dbReference>
<dbReference type="EMBL" id="HBIZ01023500">
    <property type="protein sequence ID" value="CAE0762251.1"/>
    <property type="molecule type" value="Transcribed_RNA"/>
</dbReference>
<dbReference type="SUPFAM" id="SSF52540">
    <property type="entry name" value="P-loop containing nucleoside triphosphate hydrolases"/>
    <property type="match status" value="1"/>
</dbReference>
<keyword evidence="17" id="KW-0460">Magnesium</keyword>
<comment type="subcellular location">
    <subcellularLocation>
        <location evidence="3">Cell projection</location>
        <location evidence="3">Cilium membrane</location>
        <topology evidence="3">Peripheral membrane protein</topology>
        <orientation evidence="3">Cytoplasmic side</orientation>
    </subcellularLocation>
    <subcellularLocation>
        <location evidence="2">Cytoplasm</location>
        <location evidence="2">Cytoskeleton</location>
        <location evidence="2">Cilium axoneme</location>
    </subcellularLocation>
    <subcellularLocation>
        <location evidence="1">Cytoplasm</location>
        <location evidence="1">Cytoskeleton</location>
        <location evidence="1">Cilium basal body</location>
    </subcellularLocation>
</comment>
<dbReference type="InterPro" id="IPR041839">
    <property type="entry name" value="Arl6"/>
</dbReference>
<dbReference type="GO" id="GO:0005525">
    <property type="term" value="F:GTP binding"/>
    <property type="evidence" value="ECO:0007669"/>
    <property type="project" value="UniProtKB-KW"/>
</dbReference>
<keyword evidence="7" id="KW-0963">Cytoplasm</keyword>
<gene>
    <name evidence="19" type="ORF">PCAR00345_LOCUS14863</name>
</gene>
<dbReference type="GO" id="GO:0030030">
    <property type="term" value="P:cell projection organization"/>
    <property type="evidence" value="ECO:0007669"/>
    <property type="project" value="UniProtKB-KW"/>
</dbReference>